<gene>
    <name evidence="1" type="ORF">D5086_022740</name>
</gene>
<protein>
    <submittedName>
        <fullName evidence="1">Uncharacterized protein</fullName>
    </submittedName>
</protein>
<comment type="caution">
    <text evidence="1">The sequence shown here is derived from an EMBL/GenBank/DDBJ whole genome shotgun (WGS) entry which is preliminary data.</text>
</comment>
<keyword evidence="2" id="KW-1185">Reference proteome</keyword>
<evidence type="ECO:0000313" key="1">
    <source>
        <dbReference type="EMBL" id="KAL3574639.1"/>
    </source>
</evidence>
<sequence length="81" mass="9096">MPPSIHESKFPPLLSFVYSLLLHLVPISLSWSKQMKQNLESNNETGTASQVHRYPTGVLEYSKASPLESLLQHVTLSTLTF</sequence>
<proteinExistence type="predicted"/>
<organism evidence="1 2">
    <name type="scientific">Populus alba</name>
    <name type="common">White poplar</name>
    <dbReference type="NCBI Taxonomy" id="43335"/>
    <lineage>
        <taxon>Eukaryota</taxon>
        <taxon>Viridiplantae</taxon>
        <taxon>Streptophyta</taxon>
        <taxon>Embryophyta</taxon>
        <taxon>Tracheophyta</taxon>
        <taxon>Spermatophyta</taxon>
        <taxon>Magnoliopsida</taxon>
        <taxon>eudicotyledons</taxon>
        <taxon>Gunneridae</taxon>
        <taxon>Pentapetalae</taxon>
        <taxon>rosids</taxon>
        <taxon>fabids</taxon>
        <taxon>Malpighiales</taxon>
        <taxon>Salicaceae</taxon>
        <taxon>Saliceae</taxon>
        <taxon>Populus</taxon>
    </lineage>
</organism>
<dbReference type="EMBL" id="RCHU02000012">
    <property type="protein sequence ID" value="KAL3574639.1"/>
    <property type="molecule type" value="Genomic_DNA"/>
</dbReference>
<evidence type="ECO:0000313" key="2">
    <source>
        <dbReference type="Proteomes" id="UP000309997"/>
    </source>
</evidence>
<accession>A0ACC4B8A0</accession>
<dbReference type="Proteomes" id="UP000309997">
    <property type="component" value="Unassembled WGS sequence"/>
</dbReference>
<name>A0ACC4B8A0_POPAL</name>
<reference evidence="1 2" key="1">
    <citation type="journal article" date="2024" name="Plant Biotechnol. J.">
        <title>Genome and CRISPR/Cas9 system of a widespread forest tree (Populus alba) in the world.</title>
        <authorList>
            <person name="Liu Y.J."/>
            <person name="Jiang P.F."/>
            <person name="Han X.M."/>
            <person name="Li X.Y."/>
            <person name="Wang H.M."/>
            <person name="Wang Y.J."/>
            <person name="Wang X.X."/>
            <person name="Zeng Q.Y."/>
        </authorList>
    </citation>
    <scope>NUCLEOTIDE SEQUENCE [LARGE SCALE GENOMIC DNA]</scope>
    <source>
        <strain evidence="2">cv. PAL-ZL1</strain>
    </source>
</reference>